<name>A0A0K2GHE8_NITMO</name>
<protein>
    <submittedName>
        <fullName evidence="7">D-xylulose 5-phosphate/D-fructose 6-phosphate phosphoketolase</fullName>
    </submittedName>
</protein>
<dbReference type="InterPro" id="IPR005593">
    <property type="entry name" value="Xul5P/Fru6P_PKetolase"/>
</dbReference>
<gene>
    <name evidence="7" type="ORF">NITMOv2_3892</name>
</gene>
<feature type="domain" description="Xylulose 5-phosphate/Fructose 6-phosphate phosphoketolase N-terminal" evidence="6">
    <location>
        <begin position="62"/>
        <end position="301"/>
    </location>
</feature>
<dbReference type="InterPro" id="IPR009014">
    <property type="entry name" value="Transketo_C/PFOR_II"/>
</dbReference>
<dbReference type="PANTHER" id="PTHR31273:SF0">
    <property type="entry name" value="PHOSPHOKETOLASE-RELATED"/>
    <property type="match status" value="1"/>
</dbReference>
<evidence type="ECO:0000256" key="2">
    <source>
        <dbReference type="ARBA" id="ARBA00005623"/>
    </source>
</evidence>
<evidence type="ECO:0000259" key="5">
    <source>
        <dbReference type="Pfam" id="PF09363"/>
    </source>
</evidence>
<evidence type="ECO:0000313" key="7">
    <source>
        <dbReference type="EMBL" id="ALA60279.1"/>
    </source>
</evidence>
<dbReference type="PANTHER" id="PTHR31273">
    <property type="entry name" value="PHOSPHOKETOLASE-RELATED"/>
    <property type="match status" value="1"/>
</dbReference>
<proteinExistence type="inferred from homology"/>
<comment type="similarity">
    <text evidence="2">Belongs to the XFP family.</text>
</comment>
<evidence type="ECO:0000256" key="4">
    <source>
        <dbReference type="ARBA" id="ARBA00023239"/>
    </source>
</evidence>
<dbReference type="KEGG" id="nmv:NITMOv2_3892"/>
<dbReference type="RefSeq" id="WP_053381159.1">
    <property type="nucleotide sequence ID" value="NZ_CP011801.1"/>
</dbReference>
<sequence length="822" mass="89672">MNDHTSEQAAAYRRSDPAFARWAEGYGVIRHNDETQAAVYELAQSLTSRGAAGDAVAFYDLLMGLDRLTSAALWLVVHQTYARNVYLDGRALDTEDFKVRPEGHTGGSLNMVPAYAGYLGANVLTGVTRGWLMGQGHCVAAVDSLNLLVGNMTAAHAARYSVTDDGLTRYVRDFYSYRLGRDGRQDSPLGSHVNVHTAGGVSEGGYLGFSELQYVHMPLPGERLVAFLSDGAFEEQRGSDWAPRWWRAEDSGIVTPIMIKNGRRIDQRTTMSQQGGAAWFSEHLKLNGFDPIVFDGRDPAAFLWAILEMERRLEAAGGSVQSGLGRYPIPLPYGIAVAPKGAGFPGEGTNLAHNLPLMANPRIDGRAADLFNEGAKRLWVPPADLTAAVTLFQQHETSSRARERDHALAHRDVPAAKIPDPPFRPVLEEARRALEGWTTASPMTAVDRMFVAVLEANPGLRPRVGNPDEMLSNRLVATLGRLKFRVTDPEPAVPESIDGAVITALNEEAVVSAALANKGGINLVHTYEAFGSKMHGAVRQEIIFANHCLEAGRPQRWLSMPLILTSHTWENGKNEQSHQDPSMAEAMLGEPSHVSRVLFPADFNSAAAVMEQLYQTHGQIWTLVVPKADVIPDLLTPEEARTLVKDGGLRLDWAGYRREQARLILAAVGAYQLMEVLAASRRLAEQEIPHTVVYLLEPGRFRAARSAAEQTHQASPEVIARLFPAGVAPRLFVTHTRPETILGLLGPLHTGPQTAGLGYINHGGTLSTPGMLFVNRSSWAHCLVHAASLLQLPVDQVLRQDEREALAGKRSPHGLIIPEPVS</sequence>
<dbReference type="InterPro" id="IPR018970">
    <property type="entry name" value="Xul5P/Fru6P_PKetolase_N"/>
</dbReference>
<dbReference type="AlphaFoldDB" id="A0A0K2GHE8"/>
<evidence type="ECO:0000313" key="8">
    <source>
        <dbReference type="Proteomes" id="UP000069205"/>
    </source>
</evidence>
<dbReference type="Proteomes" id="UP000069205">
    <property type="component" value="Chromosome"/>
</dbReference>
<dbReference type="SUPFAM" id="SSF52518">
    <property type="entry name" value="Thiamin diphosphate-binding fold (THDP-binding)"/>
    <property type="match status" value="2"/>
</dbReference>
<dbReference type="EMBL" id="CP011801">
    <property type="protein sequence ID" value="ALA60279.1"/>
    <property type="molecule type" value="Genomic_DNA"/>
</dbReference>
<reference evidence="7 8" key="1">
    <citation type="journal article" date="2015" name="Proc. Natl. Acad. Sci. U.S.A.">
        <title>Expanded metabolic versatility of ubiquitous nitrite-oxidizing bacteria from the genus Nitrospira.</title>
        <authorList>
            <person name="Koch H."/>
            <person name="Lucker S."/>
            <person name="Albertsen M."/>
            <person name="Kitzinger K."/>
            <person name="Herbold C."/>
            <person name="Spieck E."/>
            <person name="Nielsen P.H."/>
            <person name="Wagner M."/>
            <person name="Daims H."/>
        </authorList>
    </citation>
    <scope>NUCLEOTIDE SEQUENCE [LARGE SCALE GENOMIC DNA]</scope>
    <source>
        <strain evidence="7 8">NSP M-1</strain>
    </source>
</reference>
<dbReference type="PATRIC" id="fig|42253.5.peg.3836"/>
<evidence type="ECO:0000256" key="1">
    <source>
        <dbReference type="ARBA" id="ARBA00001964"/>
    </source>
</evidence>
<dbReference type="GO" id="GO:0005975">
    <property type="term" value="P:carbohydrate metabolic process"/>
    <property type="evidence" value="ECO:0007669"/>
    <property type="project" value="InterPro"/>
</dbReference>
<keyword evidence="3" id="KW-0786">Thiamine pyrophosphate</keyword>
<feature type="domain" description="Xylulose 5-phosphate/Fructose 6-phosphate phosphoketolase C-terminal" evidence="5">
    <location>
        <begin position="633"/>
        <end position="787"/>
    </location>
</feature>
<dbReference type="InterPro" id="IPR018969">
    <property type="entry name" value="Xul5P/Fru6P_PKetolase_C"/>
</dbReference>
<dbReference type="Pfam" id="PF03894">
    <property type="entry name" value="XFP"/>
    <property type="match status" value="1"/>
</dbReference>
<organism evidence="7 8">
    <name type="scientific">Nitrospira moscoviensis</name>
    <dbReference type="NCBI Taxonomy" id="42253"/>
    <lineage>
        <taxon>Bacteria</taxon>
        <taxon>Pseudomonadati</taxon>
        <taxon>Nitrospirota</taxon>
        <taxon>Nitrospiria</taxon>
        <taxon>Nitrospirales</taxon>
        <taxon>Nitrospiraceae</taxon>
        <taxon>Nitrospira</taxon>
    </lineage>
</organism>
<dbReference type="Pfam" id="PF09363">
    <property type="entry name" value="XFP_C"/>
    <property type="match status" value="1"/>
</dbReference>
<dbReference type="Pfam" id="PF09364">
    <property type="entry name" value="XFP_N"/>
    <property type="match status" value="1"/>
</dbReference>
<evidence type="ECO:0000259" key="6">
    <source>
        <dbReference type="Pfam" id="PF09364"/>
    </source>
</evidence>
<dbReference type="Gene3D" id="3.40.50.920">
    <property type="match status" value="1"/>
</dbReference>
<accession>A0A0K2GHE8</accession>
<dbReference type="InterPro" id="IPR029061">
    <property type="entry name" value="THDP-binding"/>
</dbReference>
<evidence type="ECO:0000256" key="3">
    <source>
        <dbReference type="ARBA" id="ARBA00023052"/>
    </source>
</evidence>
<dbReference type="OrthoDB" id="9758450at2"/>
<dbReference type="GO" id="GO:0016832">
    <property type="term" value="F:aldehyde-lyase activity"/>
    <property type="evidence" value="ECO:0007669"/>
    <property type="project" value="InterPro"/>
</dbReference>
<keyword evidence="4" id="KW-0456">Lyase</keyword>
<dbReference type="STRING" id="42253.NITMOv2_3892"/>
<keyword evidence="8" id="KW-1185">Reference proteome</keyword>
<comment type="cofactor">
    <cofactor evidence="1">
        <name>thiamine diphosphate</name>
        <dbReference type="ChEBI" id="CHEBI:58937"/>
    </cofactor>
</comment>
<dbReference type="Gene3D" id="3.40.50.970">
    <property type="match status" value="2"/>
</dbReference>